<evidence type="ECO:0000259" key="7">
    <source>
        <dbReference type="Pfam" id="PF13861"/>
    </source>
</evidence>
<dbReference type="Gene3D" id="2.60.40.4070">
    <property type="match status" value="1"/>
</dbReference>
<evidence type="ECO:0000256" key="1">
    <source>
        <dbReference type="ARBA" id="ARBA00010577"/>
    </source>
</evidence>
<evidence type="ECO:0000313" key="9">
    <source>
        <dbReference type="Proteomes" id="UP001141619"/>
    </source>
</evidence>
<dbReference type="RefSeq" id="WP_274942717.1">
    <property type="nucleotide sequence ID" value="NZ_JANWOI010000001.1"/>
</dbReference>
<gene>
    <name evidence="8" type="ORF">NYP16_03480</name>
</gene>
<feature type="domain" description="FlgD/Vpr Ig-like" evidence="6">
    <location>
        <begin position="104"/>
        <end position="171"/>
    </location>
</feature>
<dbReference type="InterPro" id="IPR005648">
    <property type="entry name" value="FlgD"/>
</dbReference>
<dbReference type="GO" id="GO:0044781">
    <property type="term" value="P:bacterial-type flagellum organization"/>
    <property type="evidence" value="ECO:0007669"/>
    <property type="project" value="UniProtKB-UniRule"/>
</dbReference>
<evidence type="ECO:0000256" key="4">
    <source>
        <dbReference type="ARBA" id="ARBA00024746"/>
    </source>
</evidence>
<dbReference type="EMBL" id="JANWOI010000001">
    <property type="protein sequence ID" value="MDA5193019.1"/>
    <property type="molecule type" value="Genomic_DNA"/>
</dbReference>
<comment type="caution">
    <text evidence="8">The sequence shown here is derived from an EMBL/GenBank/DDBJ whole genome shotgun (WGS) entry which is preliminary data.</text>
</comment>
<organism evidence="8 9">
    <name type="scientific">Govanella unica</name>
    <dbReference type="NCBI Taxonomy" id="2975056"/>
    <lineage>
        <taxon>Bacteria</taxon>
        <taxon>Pseudomonadati</taxon>
        <taxon>Pseudomonadota</taxon>
        <taxon>Alphaproteobacteria</taxon>
        <taxon>Emcibacterales</taxon>
        <taxon>Govanellaceae</taxon>
        <taxon>Govanella</taxon>
    </lineage>
</organism>
<feature type="domain" description="FlgD Tudor-like" evidence="7">
    <location>
        <begin position="83"/>
        <end position="204"/>
    </location>
</feature>
<keyword evidence="8" id="KW-0282">Flagellum</keyword>
<evidence type="ECO:0000259" key="6">
    <source>
        <dbReference type="Pfam" id="PF13860"/>
    </source>
</evidence>
<comment type="function">
    <text evidence="4 5">Required for flagellar hook formation. May act as a scaffolding protein.</text>
</comment>
<evidence type="ECO:0000256" key="3">
    <source>
        <dbReference type="ARBA" id="ARBA00022795"/>
    </source>
</evidence>
<reference evidence="8" key="2">
    <citation type="journal article" date="2023" name="Syst. Appl. Microbiol.">
        <title>Govania unica gen. nov., sp. nov., a rare biosphere bacterium that represents a novel family in the class Alphaproteobacteria.</title>
        <authorList>
            <person name="Vandamme P."/>
            <person name="Peeters C."/>
            <person name="Hettiarachchi A."/>
            <person name="Cnockaert M."/>
            <person name="Carlier A."/>
        </authorList>
    </citation>
    <scope>NUCLEOTIDE SEQUENCE</scope>
    <source>
        <strain evidence="8">LMG 31809</strain>
    </source>
</reference>
<protein>
    <recommendedName>
        <fullName evidence="2 5">Basal-body rod modification protein FlgD</fullName>
    </recommendedName>
</protein>
<keyword evidence="9" id="KW-1185">Reference proteome</keyword>
<dbReference type="InterPro" id="IPR025963">
    <property type="entry name" value="FLgD_Tudor"/>
</dbReference>
<dbReference type="Pfam" id="PF13860">
    <property type="entry name" value="FlgD_ig"/>
    <property type="match status" value="1"/>
</dbReference>
<keyword evidence="8" id="KW-0966">Cell projection</keyword>
<proteinExistence type="inferred from homology"/>
<evidence type="ECO:0000256" key="2">
    <source>
        <dbReference type="ARBA" id="ARBA00016013"/>
    </source>
</evidence>
<comment type="similarity">
    <text evidence="1 5">Belongs to the FlgD family.</text>
</comment>
<dbReference type="Gene3D" id="2.30.30.910">
    <property type="match status" value="1"/>
</dbReference>
<dbReference type="Proteomes" id="UP001141619">
    <property type="component" value="Unassembled WGS sequence"/>
</dbReference>
<evidence type="ECO:0000256" key="5">
    <source>
        <dbReference type="RuleBase" id="RU362076"/>
    </source>
</evidence>
<dbReference type="InterPro" id="IPR025965">
    <property type="entry name" value="FlgD/Vpr_Ig-like"/>
</dbReference>
<sequence length="225" mass="24174">MTTIDNNYGGATGQAASAGQKLAGDMQTFLKLLTTQLQHQDPMQPMDSKEFTQQLVAFSGVEQQITTNQNLEKLISQVNSQEMSSAVNFIGRDVQVLTTSSKLADGKASWSYALDLTADSNAITVKDATGNTVYKGSGETKAGAHQFTWDGKDMNGTQLPDGMYTLEIAPKTQNGTAVAHDIFMRGEVEGVEQVNGQYYLSVGGMLILPTQAQSIYSKAKLDATT</sequence>
<dbReference type="Pfam" id="PF13861">
    <property type="entry name" value="FLgD_tudor"/>
    <property type="match status" value="1"/>
</dbReference>
<reference evidence="8" key="1">
    <citation type="submission" date="2022-08" db="EMBL/GenBank/DDBJ databases">
        <authorList>
            <person name="Vandamme P."/>
            <person name="Hettiarachchi A."/>
            <person name="Peeters C."/>
            <person name="Cnockaert M."/>
            <person name="Carlier A."/>
        </authorList>
    </citation>
    <scope>NUCLEOTIDE SEQUENCE</scope>
    <source>
        <strain evidence="8">LMG 31809</strain>
    </source>
</reference>
<name>A0A9X3TWI2_9PROT</name>
<dbReference type="Pfam" id="PF03963">
    <property type="entry name" value="FlgD"/>
    <property type="match status" value="1"/>
</dbReference>
<keyword evidence="8" id="KW-0969">Cilium</keyword>
<accession>A0A9X3TWI2</accession>
<evidence type="ECO:0000313" key="8">
    <source>
        <dbReference type="EMBL" id="MDA5193019.1"/>
    </source>
</evidence>
<dbReference type="AlphaFoldDB" id="A0A9X3TWI2"/>
<keyword evidence="3 5" id="KW-1005">Bacterial flagellum biogenesis</keyword>